<accession>A0A9D4VAQ0</accession>
<gene>
    <name evidence="1" type="ORF">GOP47_0002322</name>
</gene>
<evidence type="ECO:0000313" key="2">
    <source>
        <dbReference type="Proteomes" id="UP000886520"/>
    </source>
</evidence>
<dbReference type="EMBL" id="JABFUD020000003">
    <property type="protein sequence ID" value="KAI5082579.1"/>
    <property type="molecule type" value="Genomic_DNA"/>
</dbReference>
<evidence type="ECO:0000313" key="1">
    <source>
        <dbReference type="EMBL" id="KAI5082579.1"/>
    </source>
</evidence>
<comment type="caution">
    <text evidence="1">The sequence shown here is derived from an EMBL/GenBank/DDBJ whole genome shotgun (WGS) entry which is preliminary data.</text>
</comment>
<protein>
    <submittedName>
        <fullName evidence="1">Uncharacterized protein</fullName>
    </submittedName>
</protein>
<name>A0A9D4VAQ0_ADICA</name>
<keyword evidence="2" id="KW-1185">Reference proteome</keyword>
<organism evidence="1 2">
    <name type="scientific">Adiantum capillus-veneris</name>
    <name type="common">Maidenhair fern</name>
    <dbReference type="NCBI Taxonomy" id="13818"/>
    <lineage>
        <taxon>Eukaryota</taxon>
        <taxon>Viridiplantae</taxon>
        <taxon>Streptophyta</taxon>
        <taxon>Embryophyta</taxon>
        <taxon>Tracheophyta</taxon>
        <taxon>Polypodiopsida</taxon>
        <taxon>Polypodiidae</taxon>
        <taxon>Polypodiales</taxon>
        <taxon>Pteridineae</taxon>
        <taxon>Pteridaceae</taxon>
        <taxon>Vittarioideae</taxon>
        <taxon>Adiantum</taxon>
    </lineage>
</organism>
<proteinExistence type="predicted"/>
<sequence length="376" mass="43764">MVMTPEESKRCFLAEDIMRRIKECVMGACQSSLELLEYILNPIHIKAMVKDSTTIDEEKTFVPLEDIYKEALQEGLDYSHTWDVGVTNEVSELLLPSELQGYMKKWVTNIEDDYNTSVASFYNVKRVEPWEKFFEMQEKFTSTTLDPGHLKILMHIVCQLHKIGQQLSSIESDIKDLKEIASHTQQSMKLYREKIVAQCSTMLDTLHVHCPRYPYFTNIQNKIKEKYLVLAELKKLHYCCESPKGIHQVHGSDGLELSVQKEWFAKYSHIIVLALTGIYFRTKITGKALGVGDIFDFTLDFFKDKVDDFLNFVLTPKLLKNRQQPSESDLNDIFKMVKQKAKGQNIEHFVMQTFGLQHREKAWLCKACLHAMNYRH</sequence>
<reference evidence="1" key="1">
    <citation type="submission" date="2021-01" db="EMBL/GenBank/DDBJ databases">
        <title>Adiantum capillus-veneris genome.</title>
        <authorList>
            <person name="Fang Y."/>
            <person name="Liao Q."/>
        </authorList>
    </citation>
    <scope>NUCLEOTIDE SEQUENCE</scope>
    <source>
        <strain evidence="1">H3</strain>
        <tissue evidence="1">Leaf</tissue>
    </source>
</reference>
<dbReference type="Proteomes" id="UP000886520">
    <property type="component" value="Chromosome 2"/>
</dbReference>
<dbReference type="PANTHER" id="PTHR47679:SF1">
    <property type="entry name" value="PROTEIN TORNADO 1"/>
    <property type="match status" value="1"/>
</dbReference>
<dbReference type="AlphaFoldDB" id="A0A9D4VAQ0"/>
<dbReference type="PANTHER" id="PTHR47679">
    <property type="entry name" value="PROTEIN TORNADO 1"/>
    <property type="match status" value="1"/>
</dbReference>